<evidence type="ECO:0000313" key="1">
    <source>
        <dbReference type="EMBL" id="MBZ5738858.1"/>
    </source>
</evidence>
<name>A0ABS7UCX5_9ACTN</name>
<organism evidence="1 2">
    <name type="scientific">Nocardioides mangrovi</name>
    <dbReference type="NCBI Taxonomy" id="2874580"/>
    <lineage>
        <taxon>Bacteria</taxon>
        <taxon>Bacillati</taxon>
        <taxon>Actinomycetota</taxon>
        <taxon>Actinomycetes</taxon>
        <taxon>Propionibacteriales</taxon>
        <taxon>Nocardioidaceae</taxon>
        <taxon>Nocardioides</taxon>
    </lineage>
</organism>
<protein>
    <recommendedName>
        <fullName evidence="3">DUF305 domain-containing protein</fullName>
    </recommendedName>
</protein>
<accession>A0ABS7UCX5</accession>
<keyword evidence="2" id="KW-1185">Reference proteome</keyword>
<evidence type="ECO:0008006" key="3">
    <source>
        <dbReference type="Google" id="ProtNLM"/>
    </source>
</evidence>
<gene>
    <name evidence="1" type="ORF">K8U61_11845</name>
</gene>
<comment type="caution">
    <text evidence="1">The sequence shown here is derived from an EMBL/GenBank/DDBJ whole genome shotgun (WGS) entry which is preliminary data.</text>
</comment>
<dbReference type="Proteomes" id="UP000780875">
    <property type="component" value="Unassembled WGS sequence"/>
</dbReference>
<evidence type="ECO:0000313" key="2">
    <source>
        <dbReference type="Proteomes" id="UP000780875"/>
    </source>
</evidence>
<dbReference type="RefSeq" id="WP_224123229.1">
    <property type="nucleotide sequence ID" value="NZ_JAIQZJ010000006.1"/>
</dbReference>
<dbReference type="EMBL" id="JAIQZJ010000006">
    <property type="protein sequence ID" value="MBZ5738858.1"/>
    <property type="molecule type" value="Genomic_DNA"/>
</dbReference>
<proteinExistence type="predicted"/>
<sequence>MNPRLLGLPALAAALVGVVLVIQVAYGGGTFEPLATADPCAPRAVTSQSDGIDALTEELVLRALDDAACSLGTSREAFTLELAQPSTRTDAEVEALRQGLLDAVAEMKADGTLPPASDLVDDALDQADLNPIVESLIRAVPDSVIDAALQTDDVLTRAIEDLDMEALMANLSDPDELNAQVEAAVTQAVRDSLVARLRSLV</sequence>
<reference evidence="1 2" key="1">
    <citation type="submission" date="2021-09" db="EMBL/GenBank/DDBJ databases">
        <title>Whole genome sequence of Nocardioides sp. GBK3QG-3.</title>
        <authorList>
            <person name="Tuo L."/>
        </authorList>
    </citation>
    <scope>NUCLEOTIDE SEQUENCE [LARGE SCALE GENOMIC DNA]</scope>
    <source>
        <strain evidence="1 2">GBK3QG-3</strain>
    </source>
</reference>